<feature type="domain" description="FAD dependent oxidoreductase" evidence="5">
    <location>
        <begin position="2"/>
        <end position="327"/>
    </location>
</feature>
<dbReference type="STRING" id="1449976.KALB_4368"/>
<dbReference type="EMBL" id="CP007155">
    <property type="protein sequence ID" value="AHH97730.1"/>
    <property type="molecule type" value="Genomic_DNA"/>
</dbReference>
<dbReference type="SUPFAM" id="SSF51971">
    <property type="entry name" value="Nucleotide-binding domain"/>
    <property type="match status" value="1"/>
</dbReference>
<dbReference type="GO" id="GO:0005737">
    <property type="term" value="C:cytoplasm"/>
    <property type="evidence" value="ECO:0007669"/>
    <property type="project" value="TreeGrafter"/>
</dbReference>
<dbReference type="RefSeq" id="WP_025357791.1">
    <property type="nucleotide sequence ID" value="NZ_CP007155.1"/>
</dbReference>
<evidence type="ECO:0000256" key="4">
    <source>
        <dbReference type="ARBA" id="ARBA00023002"/>
    </source>
</evidence>
<evidence type="ECO:0000313" key="6">
    <source>
        <dbReference type="EMBL" id="AHH97730.1"/>
    </source>
</evidence>
<evidence type="ECO:0000256" key="2">
    <source>
        <dbReference type="ARBA" id="ARBA00009410"/>
    </source>
</evidence>
<dbReference type="Pfam" id="PF01266">
    <property type="entry name" value="DAO"/>
    <property type="match status" value="1"/>
</dbReference>
<name>W5WAG3_9PSEU</name>
<dbReference type="eggNOG" id="COG0665">
    <property type="taxonomic scope" value="Bacteria"/>
</dbReference>
<dbReference type="InterPro" id="IPR006076">
    <property type="entry name" value="FAD-dep_OxRdtase"/>
</dbReference>
<dbReference type="Gene3D" id="3.50.50.60">
    <property type="entry name" value="FAD/NAD(P)-binding domain"/>
    <property type="match status" value="1"/>
</dbReference>
<evidence type="ECO:0000259" key="5">
    <source>
        <dbReference type="Pfam" id="PF01266"/>
    </source>
</evidence>
<dbReference type="SUPFAM" id="SSF54373">
    <property type="entry name" value="FAD-linked reductases, C-terminal domain"/>
    <property type="match status" value="1"/>
</dbReference>
<organism evidence="6 7">
    <name type="scientific">Kutzneria albida DSM 43870</name>
    <dbReference type="NCBI Taxonomy" id="1449976"/>
    <lineage>
        <taxon>Bacteria</taxon>
        <taxon>Bacillati</taxon>
        <taxon>Actinomycetota</taxon>
        <taxon>Actinomycetes</taxon>
        <taxon>Pseudonocardiales</taxon>
        <taxon>Pseudonocardiaceae</taxon>
        <taxon>Kutzneria</taxon>
    </lineage>
</organism>
<sequence length="346" mass="36059">MRVLVIGAGIVGASVAYHLAVRGVDVEVADRGDRGQATSAGAGIVGPWLSANEDPDWYRFASAGARYYPELAAVLAEDGEPDLGFTRVGGMVVEQDPAVLDAVADRLARRAAADPVGEVSRLGPGEARALFPALHERWAAVHATGVSRVDGRRVRDVLLRAAVRHGARRREGLARLGEPVDVTVVAAGAWSAELVPALPVSPQRGQISHLRLSGVDTDRWPVVQAPRHHYLLAFPDSRVVAGATRETGAGFEHRVTVAGQAQVLTEALHVAPGLAAAELLETRVGFRPASDTGLPVLGRIGDVVVATGMGATGLTVGPYAGELAARLAVGEDPGLDLAAYSPDLAR</sequence>
<dbReference type="PATRIC" id="fig|1449976.3.peg.4396"/>
<evidence type="ECO:0000256" key="1">
    <source>
        <dbReference type="ARBA" id="ARBA00001974"/>
    </source>
</evidence>
<keyword evidence="7" id="KW-1185">Reference proteome</keyword>
<dbReference type="OrthoDB" id="9806257at2"/>
<evidence type="ECO:0000256" key="3">
    <source>
        <dbReference type="ARBA" id="ARBA00022630"/>
    </source>
</evidence>
<dbReference type="Gene3D" id="3.30.9.10">
    <property type="entry name" value="D-Amino Acid Oxidase, subunit A, domain 2"/>
    <property type="match status" value="1"/>
</dbReference>
<accession>W5WAG3</accession>
<gene>
    <name evidence="6" type="ORF">KALB_4368</name>
</gene>
<dbReference type="AlphaFoldDB" id="W5WAG3"/>
<dbReference type="HOGENOM" id="CLU_007884_4_5_11"/>
<dbReference type="InterPro" id="IPR036188">
    <property type="entry name" value="FAD/NAD-bd_sf"/>
</dbReference>
<comment type="similarity">
    <text evidence="2">Belongs to the DadA oxidoreductase family.</text>
</comment>
<keyword evidence="3" id="KW-0285">Flavoprotein</keyword>
<dbReference type="PANTHER" id="PTHR13847">
    <property type="entry name" value="SARCOSINE DEHYDROGENASE-RELATED"/>
    <property type="match status" value="1"/>
</dbReference>
<dbReference type="GO" id="GO:0016491">
    <property type="term" value="F:oxidoreductase activity"/>
    <property type="evidence" value="ECO:0007669"/>
    <property type="project" value="UniProtKB-KW"/>
</dbReference>
<proteinExistence type="inferred from homology"/>
<dbReference type="Proteomes" id="UP000019225">
    <property type="component" value="Chromosome"/>
</dbReference>
<comment type="cofactor">
    <cofactor evidence="1">
        <name>FAD</name>
        <dbReference type="ChEBI" id="CHEBI:57692"/>
    </cofactor>
</comment>
<keyword evidence="4" id="KW-0560">Oxidoreductase</keyword>
<protein>
    <recommendedName>
        <fullName evidence="5">FAD dependent oxidoreductase domain-containing protein</fullName>
    </recommendedName>
</protein>
<dbReference type="KEGG" id="kal:KALB_4368"/>
<dbReference type="PANTHER" id="PTHR13847:SF286">
    <property type="entry name" value="D-AMINO ACID DEHYDROGENASE"/>
    <property type="match status" value="1"/>
</dbReference>
<evidence type="ECO:0000313" key="7">
    <source>
        <dbReference type="Proteomes" id="UP000019225"/>
    </source>
</evidence>
<reference evidence="6 7" key="1">
    <citation type="journal article" date="2014" name="BMC Genomics">
        <title>Complete genome sequence of producer of the glycopeptide antibiotic Aculeximycin Kutzneria albida DSM 43870T, a representative of minor genus of Pseudonocardiaceae.</title>
        <authorList>
            <person name="Rebets Y."/>
            <person name="Tokovenko B."/>
            <person name="Lushchyk I."/>
            <person name="Ruckert C."/>
            <person name="Zaburannyi N."/>
            <person name="Bechthold A."/>
            <person name="Kalinowski J."/>
            <person name="Luzhetskyy A."/>
        </authorList>
    </citation>
    <scope>NUCLEOTIDE SEQUENCE [LARGE SCALE GENOMIC DNA]</scope>
    <source>
        <strain evidence="6">DSM 43870</strain>
    </source>
</reference>